<evidence type="ECO:0000256" key="2">
    <source>
        <dbReference type="ARBA" id="ARBA00011900"/>
    </source>
</evidence>
<evidence type="ECO:0000256" key="4">
    <source>
        <dbReference type="ARBA" id="ARBA00022679"/>
    </source>
</evidence>
<dbReference type="eggNOG" id="COG0286">
    <property type="taxonomic scope" value="Bacteria"/>
</dbReference>
<dbReference type="GO" id="GO:0009007">
    <property type="term" value="F:site-specific DNA-methyltransferase (adenine-specific) activity"/>
    <property type="evidence" value="ECO:0007669"/>
    <property type="project" value="UniProtKB-EC"/>
</dbReference>
<evidence type="ECO:0000256" key="8">
    <source>
        <dbReference type="ARBA" id="ARBA00047942"/>
    </source>
</evidence>
<dbReference type="InterPro" id="IPR051537">
    <property type="entry name" value="DNA_Adenine_Mtase"/>
</dbReference>
<keyword evidence="5" id="KW-0949">S-adenosyl-L-methionine</keyword>
<reference evidence="11 12" key="1">
    <citation type="journal article" date="2013" name="Genome Announc.">
        <title>Draft Genome Sequence of Exiguobacterium pavilionensis Strain RW-2, with Wide Thermal, Salinity, and pH Tolerance, Isolated from Modern Freshwater Microbialites.</title>
        <authorList>
            <person name="White R.A.III."/>
            <person name="Grassa C.J."/>
            <person name="Suttle C.A."/>
        </authorList>
    </citation>
    <scope>NUCLEOTIDE SEQUENCE [LARGE SCALE GENOMIC DNA]</scope>
    <source>
        <strain evidence="11 12">RW-2</strain>
    </source>
</reference>
<keyword evidence="3" id="KW-0489">Methyltransferase</keyword>
<dbReference type="SUPFAM" id="SSF53335">
    <property type="entry name" value="S-adenosyl-L-methionine-dependent methyltransferases"/>
    <property type="match status" value="1"/>
</dbReference>
<proteinExistence type="inferred from homology"/>
<dbReference type="Gene3D" id="3.40.50.150">
    <property type="entry name" value="Vaccinia Virus protein VP39"/>
    <property type="match status" value="1"/>
</dbReference>
<dbReference type="PANTHER" id="PTHR42933:SF4">
    <property type="entry name" value="TYPE I RESTRICTION ENZYME ECOKI METHYLASE SUBUNIT"/>
    <property type="match status" value="1"/>
</dbReference>
<evidence type="ECO:0000313" key="11">
    <source>
        <dbReference type="EMBL" id="ERG68035.1"/>
    </source>
</evidence>
<dbReference type="SUPFAM" id="SSF116734">
    <property type="entry name" value="DNA methylase specificity domain"/>
    <property type="match status" value="1"/>
</dbReference>
<dbReference type="Pfam" id="PF02384">
    <property type="entry name" value="N6_Mtase"/>
    <property type="match status" value="1"/>
</dbReference>
<evidence type="ECO:0000313" key="12">
    <source>
        <dbReference type="Proteomes" id="UP000016464"/>
    </source>
</evidence>
<dbReference type="Proteomes" id="UP000016464">
    <property type="component" value="Unassembled WGS sequence"/>
</dbReference>
<dbReference type="PROSITE" id="PS00092">
    <property type="entry name" value="N6_MTASE"/>
    <property type="match status" value="1"/>
</dbReference>
<evidence type="ECO:0000259" key="9">
    <source>
        <dbReference type="Pfam" id="PF01420"/>
    </source>
</evidence>
<comment type="caution">
    <text evidence="11">The sequence shown here is derived from an EMBL/GenBank/DDBJ whole genome shotgun (WGS) entry which is preliminary data.</text>
</comment>
<dbReference type="GO" id="GO:0009307">
    <property type="term" value="P:DNA restriction-modification system"/>
    <property type="evidence" value="ECO:0007669"/>
    <property type="project" value="UniProtKB-KW"/>
</dbReference>
<dbReference type="PATRIC" id="fig|1345023.5.peg.633"/>
<organism evidence="11 12">
    <name type="scientific">Exiguobacterium chiriqhucha RW-2</name>
    <dbReference type="NCBI Taxonomy" id="1345023"/>
    <lineage>
        <taxon>Bacteria</taxon>
        <taxon>Bacillati</taxon>
        <taxon>Bacillota</taxon>
        <taxon>Bacilli</taxon>
        <taxon>Bacillales</taxon>
        <taxon>Bacillales Family XII. Incertae Sedis</taxon>
        <taxon>Exiguobacterium</taxon>
    </lineage>
</organism>
<dbReference type="GO" id="GO:0003677">
    <property type="term" value="F:DNA binding"/>
    <property type="evidence" value="ECO:0007669"/>
    <property type="project" value="UniProtKB-KW"/>
</dbReference>
<name>U1N659_9BACL</name>
<protein>
    <recommendedName>
        <fullName evidence="2">site-specific DNA-methyltransferase (adenine-specific)</fullName>
        <ecNumber evidence="2">2.1.1.72</ecNumber>
    </recommendedName>
</protein>
<dbReference type="EC" id="2.1.1.72" evidence="2"/>
<evidence type="ECO:0000259" key="10">
    <source>
        <dbReference type="Pfam" id="PF02384"/>
    </source>
</evidence>
<dbReference type="Pfam" id="PF01420">
    <property type="entry name" value="Methylase_S"/>
    <property type="match status" value="1"/>
</dbReference>
<dbReference type="eggNOG" id="COG0732">
    <property type="taxonomic scope" value="Bacteria"/>
</dbReference>
<sequence length="616" mass="70294">MAKKSLYEAIQSLRNATHHDPEISPFVLGVLFKHLERVEGKDYLGRVVREEDNIELKLDTILTEIEEVHSELSGIKHLDIKSVEKLRRFWLELDRYLNEIKDLSIFIDDLIDELSSIGSRTSHLFPTPPSINSLAIQLIDPGSGSFHDSMCGPGGSLLSAYKHAAMKKETLQLTGQDINPINIAITKVRLFVEGVKDATIKFGDIISSPQFVENERLEKFDYIIIDPPFGLSWRPEGDQYNRFVFGTPPSSKMELAVLTHALVSLKDKGRSAVIMSGGVLYAGGASAKIRQNIIDLDYVESVITLPSNLYQNTALQTHLIILNKDKDSERQNEILFINGEELYQEIGKRKRAISEKGMKKIIETYRSWKVESGFSKIVRNSELNESNLLPSQYIFSNQLTIEPFGNIEVSMDKIEEMNTLSLGDFVKFFRGYNVSPSDEDTEGQYKVVKASDVQDGQLFYENVTRYSIQKKFNLEDYRLKKGDLLITVRGRSIKVAHVDVEDEYLLFSQNFLGIRCGELINPKYLKLYLESPVAQFILTSKLSGTTIPVLNRKDLEQLPFLNIPLEEQKRIAQRTEERHAELCFEIQRIQNEMMQNKKQSYEDMGLADLFSIKNRA</sequence>
<dbReference type="InterPro" id="IPR003356">
    <property type="entry name" value="DNA_methylase_A-5"/>
</dbReference>
<dbReference type="GO" id="GO:0008170">
    <property type="term" value="F:N-methyltransferase activity"/>
    <property type="evidence" value="ECO:0007669"/>
    <property type="project" value="InterPro"/>
</dbReference>
<dbReference type="CDD" id="cd16961">
    <property type="entry name" value="RMtype1_S_TRD-CR_like"/>
    <property type="match status" value="1"/>
</dbReference>
<dbReference type="InterPro" id="IPR029063">
    <property type="entry name" value="SAM-dependent_MTases_sf"/>
</dbReference>
<evidence type="ECO:0000256" key="5">
    <source>
        <dbReference type="ARBA" id="ARBA00022691"/>
    </source>
</evidence>
<keyword evidence="12" id="KW-1185">Reference proteome</keyword>
<dbReference type="PANTHER" id="PTHR42933">
    <property type="entry name" value="SLR6095 PROTEIN"/>
    <property type="match status" value="1"/>
</dbReference>
<dbReference type="AlphaFoldDB" id="U1N659"/>
<feature type="domain" description="DNA methylase adenine-specific" evidence="10">
    <location>
        <begin position="125"/>
        <end position="396"/>
    </location>
</feature>
<dbReference type="InterPro" id="IPR002052">
    <property type="entry name" value="DNA_methylase_N6_adenine_CS"/>
</dbReference>
<evidence type="ECO:0000256" key="6">
    <source>
        <dbReference type="ARBA" id="ARBA00022747"/>
    </source>
</evidence>
<comment type="catalytic activity">
    <reaction evidence="8">
        <text>a 2'-deoxyadenosine in DNA + S-adenosyl-L-methionine = an N(6)-methyl-2'-deoxyadenosine in DNA + S-adenosyl-L-homocysteine + H(+)</text>
        <dbReference type="Rhea" id="RHEA:15197"/>
        <dbReference type="Rhea" id="RHEA-COMP:12418"/>
        <dbReference type="Rhea" id="RHEA-COMP:12419"/>
        <dbReference type="ChEBI" id="CHEBI:15378"/>
        <dbReference type="ChEBI" id="CHEBI:57856"/>
        <dbReference type="ChEBI" id="CHEBI:59789"/>
        <dbReference type="ChEBI" id="CHEBI:90615"/>
        <dbReference type="ChEBI" id="CHEBI:90616"/>
        <dbReference type="EC" id="2.1.1.72"/>
    </reaction>
</comment>
<dbReference type="InterPro" id="IPR000055">
    <property type="entry name" value="Restrct_endonuc_typeI_TRD"/>
</dbReference>
<dbReference type="EMBL" id="ATCL01000012">
    <property type="protein sequence ID" value="ERG68035.1"/>
    <property type="molecule type" value="Genomic_DNA"/>
</dbReference>
<feature type="domain" description="Type I restriction modification DNA specificity" evidence="9">
    <location>
        <begin position="415"/>
        <end position="574"/>
    </location>
</feature>
<dbReference type="Gene3D" id="3.90.220.20">
    <property type="entry name" value="DNA methylase specificity domains"/>
    <property type="match status" value="1"/>
</dbReference>
<gene>
    <name evidence="11" type="ORF">M467_12160</name>
</gene>
<evidence type="ECO:0000256" key="1">
    <source>
        <dbReference type="ARBA" id="ARBA00010923"/>
    </source>
</evidence>
<dbReference type="RefSeq" id="WP_021065795.1">
    <property type="nucleotide sequence ID" value="NZ_ATCL01000012.1"/>
</dbReference>
<evidence type="ECO:0000256" key="7">
    <source>
        <dbReference type="ARBA" id="ARBA00023125"/>
    </source>
</evidence>
<dbReference type="REBASE" id="70049">
    <property type="entry name" value="M1.EpaRW2ORF12160P"/>
</dbReference>
<dbReference type="InterPro" id="IPR044946">
    <property type="entry name" value="Restrct_endonuc_typeI_TRD_sf"/>
</dbReference>
<dbReference type="GO" id="GO:0032259">
    <property type="term" value="P:methylation"/>
    <property type="evidence" value="ECO:0007669"/>
    <property type="project" value="UniProtKB-KW"/>
</dbReference>
<keyword evidence="7" id="KW-0238">DNA-binding</keyword>
<keyword evidence="6" id="KW-0680">Restriction system</keyword>
<evidence type="ECO:0000256" key="3">
    <source>
        <dbReference type="ARBA" id="ARBA00022603"/>
    </source>
</evidence>
<keyword evidence="4" id="KW-0808">Transferase</keyword>
<accession>U1N659</accession>
<dbReference type="PRINTS" id="PR00507">
    <property type="entry name" value="N12N6MTFRASE"/>
</dbReference>
<comment type="similarity">
    <text evidence="1">Belongs to the type-I restriction system S methylase family.</text>
</comment>
<dbReference type="OrthoDB" id="9814572at2"/>